<dbReference type="OrthoDB" id="5324651at2759"/>
<reference evidence="3 4" key="1">
    <citation type="journal article" date="2018" name="PLoS Pathog.">
        <title>Evolution of structural diversity of trichothecenes, a family of toxins produced by plant pathogenic and entomopathogenic fungi.</title>
        <authorList>
            <person name="Proctor R.H."/>
            <person name="McCormick S.P."/>
            <person name="Kim H.S."/>
            <person name="Cardoza R.E."/>
            <person name="Stanley A.M."/>
            <person name="Lindo L."/>
            <person name="Kelly A."/>
            <person name="Brown D.W."/>
            <person name="Lee T."/>
            <person name="Vaughan M.M."/>
            <person name="Alexander N.J."/>
            <person name="Busman M."/>
            <person name="Gutierrez S."/>
        </authorList>
    </citation>
    <scope>NUCLEOTIDE SEQUENCE [LARGE SCALE GENOMIC DNA]</scope>
    <source>
        <strain evidence="3 4">NRRL 13405</strain>
    </source>
</reference>
<proteinExistence type="predicted"/>
<dbReference type="Proteomes" id="UP000265631">
    <property type="component" value="Unassembled WGS sequence"/>
</dbReference>
<feature type="region of interest" description="Disordered" evidence="1">
    <location>
        <begin position="81"/>
        <end position="111"/>
    </location>
</feature>
<feature type="region of interest" description="Disordered" evidence="1">
    <location>
        <begin position="147"/>
        <end position="177"/>
    </location>
</feature>
<dbReference type="STRING" id="2594813.A0A395MU51"/>
<evidence type="ECO:0000256" key="1">
    <source>
        <dbReference type="SAM" id="MobiDB-lite"/>
    </source>
</evidence>
<keyword evidence="4" id="KW-1185">Reference proteome</keyword>
<feature type="transmembrane region" description="Helical" evidence="2">
    <location>
        <begin position="574"/>
        <end position="596"/>
    </location>
</feature>
<organism evidence="3 4">
    <name type="scientific">Fusarium flagelliforme</name>
    <dbReference type="NCBI Taxonomy" id="2675880"/>
    <lineage>
        <taxon>Eukaryota</taxon>
        <taxon>Fungi</taxon>
        <taxon>Dikarya</taxon>
        <taxon>Ascomycota</taxon>
        <taxon>Pezizomycotina</taxon>
        <taxon>Sordariomycetes</taxon>
        <taxon>Hypocreomycetidae</taxon>
        <taxon>Hypocreales</taxon>
        <taxon>Nectriaceae</taxon>
        <taxon>Fusarium</taxon>
        <taxon>Fusarium incarnatum-equiseti species complex</taxon>
    </lineage>
</organism>
<protein>
    <submittedName>
        <fullName evidence="3">Ubiquinol-cytochrome-c reductase cytochrome c1</fullName>
    </submittedName>
</protein>
<dbReference type="EMBL" id="PXXK01000101">
    <property type="protein sequence ID" value="RFN51471.1"/>
    <property type="molecule type" value="Genomic_DNA"/>
</dbReference>
<feature type="compositionally biased region" description="Low complexity" evidence="1">
    <location>
        <begin position="93"/>
        <end position="103"/>
    </location>
</feature>
<name>A0A395MU51_9HYPO</name>
<comment type="caution">
    <text evidence="3">The sequence shown here is derived from an EMBL/GenBank/DDBJ whole genome shotgun (WGS) entry which is preliminary data.</text>
</comment>
<keyword evidence="2" id="KW-1133">Transmembrane helix</keyword>
<accession>A0A395MU51</accession>
<gene>
    <name evidence="3" type="ORF">FIE12Z_4207</name>
</gene>
<sequence length="601" mass="67395">MKVTLEKEKHREIYFAYKKIFHGQNALFRKNKPIQQLVKATKNQSIVQDVRKNYEQDVIVHILRVLLSARVFESETRANMYFSSAPPSPPTTAEPSPSTAPEPNTTQIDAPKPAIVVGKQKQTAGPVASETETEGVAFTNLNSLLGISPPELGKDETMRDGTITPPTPEFSDAEREGDKNVCPNFTCSSDFPVSVRKPPVSWTEFLTLYTRTNDRTPRTPPISFDISSDISSNISSVISSGFSSVILSDTSSATSSTTSYEDTIVPQEVDPPHRTQILILSRMQQILEAACFKYAEDMMPSVLKQMGWTCAEAGELNIWASHLRKKTAILGPRAAAYGINIPVQTILNSCVQIRHFAVHRQELHGAQLIRLAEHAVALCTILRTPEHEHVYTLQRIRDAIKTEMSSLAMFKRQCTTRLGETLGRVTECRTELLAMEQEVLNWASKRRTELDAMEQEGIRSSRIEFDHQKTATWENVEALLCKKDIPPPVETQAAETQATDVSDADLHHIHPELPQDGKDDQFEGIVSCFPLFPTLEACHTVGQILRWVVTKAWSVTLIIAEFFGEQQNNTWISVFWMAVFFMVLLGLYCMGLVHIVQMTHN</sequence>
<dbReference type="AlphaFoldDB" id="A0A395MU51"/>
<evidence type="ECO:0000256" key="2">
    <source>
        <dbReference type="SAM" id="Phobius"/>
    </source>
</evidence>
<keyword evidence="2" id="KW-0812">Transmembrane</keyword>
<evidence type="ECO:0000313" key="4">
    <source>
        <dbReference type="Proteomes" id="UP000265631"/>
    </source>
</evidence>
<evidence type="ECO:0000313" key="3">
    <source>
        <dbReference type="EMBL" id="RFN51471.1"/>
    </source>
</evidence>
<keyword evidence="2" id="KW-0472">Membrane</keyword>